<evidence type="ECO:0000313" key="4">
    <source>
        <dbReference type="Proteomes" id="UP001139559"/>
    </source>
</evidence>
<feature type="region of interest" description="Disordered" evidence="1">
    <location>
        <begin position="21"/>
        <end position="45"/>
    </location>
</feature>
<sequence>MFLRITVIAGFLFVSMFSSAADKQPEGQDPTAPLGWEKPAESKSTTQKTVIYRLPTLKSIACDQTKRCNAVLNNTVVKKGDKLNGYQVRQISDDKVTLVRGSRLWTLELFSLDIKN</sequence>
<feature type="signal peptide" evidence="2">
    <location>
        <begin position="1"/>
        <end position="20"/>
    </location>
</feature>
<keyword evidence="4" id="KW-1185">Reference proteome</keyword>
<evidence type="ECO:0000256" key="1">
    <source>
        <dbReference type="SAM" id="MobiDB-lite"/>
    </source>
</evidence>
<name>A0A9X1XFY3_9VIBR</name>
<dbReference type="RefSeq" id="WP_248007382.1">
    <property type="nucleotide sequence ID" value="NZ_JAJHVV010000002.1"/>
</dbReference>
<gene>
    <name evidence="3" type="ORF">KP803_03090</name>
</gene>
<comment type="caution">
    <text evidence="3">The sequence shown here is derived from an EMBL/GenBank/DDBJ whole genome shotgun (WGS) entry which is preliminary data.</text>
</comment>
<evidence type="ECO:0000313" key="3">
    <source>
        <dbReference type="EMBL" id="MCK6262259.1"/>
    </source>
</evidence>
<keyword evidence="2" id="KW-0732">Signal</keyword>
<protein>
    <submittedName>
        <fullName evidence="3">MSHA biogenesis protein MshK</fullName>
    </submittedName>
</protein>
<dbReference type="Proteomes" id="UP001139559">
    <property type="component" value="Unassembled WGS sequence"/>
</dbReference>
<organism evidence="3 4">
    <name type="scientific">Vibrio amylolyticus</name>
    <dbReference type="NCBI Taxonomy" id="2847292"/>
    <lineage>
        <taxon>Bacteria</taxon>
        <taxon>Pseudomonadati</taxon>
        <taxon>Pseudomonadota</taxon>
        <taxon>Gammaproteobacteria</taxon>
        <taxon>Vibrionales</taxon>
        <taxon>Vibrionaceae</taxon>
        <taxon>Vibrio</taxon>
    </lineage>
</organism>
<reference evidence="3" key="1">
    <citation type="submission" date="2021-11" db="EMBL/GenBank/DDBJ databases">
        <title>Vibrio ZSDE26 sp. nov. and Vibrio ZSDZ34 sp. nov., isolated from coastal seawater in Qingdao.</title>
        <authorList>
            <person name="Zhang P."/>
        </authorList>
    </citation>
    <scope>NUCLEOTIDE SEQUENCE</scope>
    <source>
        <strain evidence="3">ZSDE26</strain>
    </source>
</reference>
<accession>A0A9X1XFY3</accession>
<dbReference type="AlphaFoldDB" id="A0A9X1XFY3"/>
<evidence type="ECO:0000256" key="2">
    <source>
        <dbReference type="SAM" id="SignalP"/>
    </source>
</evidence>
<dbReference type="EMBL" id="JAJHVV010000002">
    <property type="protein sequence ID" value="MCK6262259.1"/>
    <property type="molecule type" value="Genomic_DNA"/>
</dbReference>
<proteinExistence type="predicted"/>
<feature type="chain" id="PRO_5040724750" evidence="2">
    <location>
        <begin position="21"/>
        <end position="116"/>
    </location>
</feature>